<comment type="caution">
    <text evidence="3">The sequence shown here is derived from an EMBL/GenBank/DDBJ whole genome shotgun (WGS) entry which is preliminary data.</text>
</comment>
<dbReference type="OrthoDB" id="8722817at2759"/>
<proteinExistence type="predicted"/>
<gene>
    <name evidence="3" type="ORF">MMEN_LOCUS21594</name>
</gene>
<name>A0A8S4BQI2_9TELE</name>
<feature type="region of interest" description="Disordered" evidence="1">
    <location>
        <begin position="129"/>
        <end position="154"/>
    </location>
</feature>
<feature type="region of interest" description="Disordered" evidence="1">
    <location>
        <begin position="56"/>
        <end position="94"/>
    </location>
</feature>
<reference evidence="3" key="1">
    <citation type="submission" date="2021-05" db="EMBL/GenBank/DDBJ databases">
        <authorList>
            <person name="Tigano A."/>
        </authorList>
    </citation>
    <scope>NUCLEOTIDE SEQUENCE</scope>
</reference>
<feature type="region of interest" description="Disordered" evidence="1">
    <location>
        <begin position="194"/>
        <end position="228"/>
    </location>
</feature>
<sequence length="674" mass="73823">MAKMKTGRGIFKSAINAGCFVLLLWPPPPAITMDSSPILRQQSQNKIRSDFQRMNNEHNKKQASPKRVKPLPSSHLSKKDSENKDPAESCLKPPLQQVVSRLPVLAKSVRLQTPSDFGQSHLRWEEKPLAGKTKKKKPCTRPVPFNLSQPKNTKMANESRQHLTSLQSQTLSIRPQKKICSSKMTEHRDVLNNNMHSGKAVGKSHGTSKQKTSHLSGQSGLSNTLKTSATLSNPLSSVPGTALHQKKATSCAQPVLGAEVCLDNMNLLSLKEPHSTLKTDQTPQLTIPDPPAKALNGDNFQPDHAALLSILRNEGVSVAGQVSAFPHSKPFLPQRVSILKSRQKAGPTTGPVRSAGFSPDPAALQSILLNEGVKNPVAATPRGSVCPPGRATSIYTAQRVPVRKNTADPTGGRVAAPKETPLKKWTPQRVRNTKHQPMSAMKWHQQTQQSPYVTPAPMSSRSNIQPHQEEVVQRLFDDPEDEPSTNVTDKAAAPQAEEFPLQPSSNKHLCEGDTSRTSSDDDDDEQKTYEAPPRESVIFFSTGKKLLRAPRFENLKSAALQDQPGAVWAQQRGEPTGLSNPSFQCLNTELILQKSCSLNPAMAMLRKRLPPLEELRMDEEVATYTAVSIPATPGFVPPRPRCGNPLASILHFEDSTRFVPIDCDVSSSPPLHER</sequence>
<dbReference type="EMBL" id="CAJRST010041110">
    <property type="protein sequence ID" value="CAG6021377.1"/>
    <property type="molecule type" value="Genomic_DNA"/>
</dbReference>
<dbReference type="Proteomes" id="UP000677803">
    <property type="component" value="Unassembled WGS sequence"/>
</dbReference>
<keyword evidence="4" id="KW-1185">Reference proteome</keyword>
<organism evidence="3 4">
    <name type="scientific">Menidia menidia</name>
    <name type="common">Atlantic silverside</name>
    <dbReference type="NCBI Taxonomy" id="238744"/>
    <lineage>
        <taxon>Eukaryota</taxon>
        <taxon>Metazoa</taxon>
        <taxon>Chordata</taxon>
        <taxon>Craniata</taxon>
        <taxon>Vertebrata</taxon>
        <taxon>Euteleostomi</taxon>
        <taxon>Actinopterygii</taxon>
        <taxon>Neopterygii</taxon>
        <taxon>Teleostei</taxon>
        <taxon>Neoteleostei</taxon>
        <taxon>Acanthomorphata</taxon>
        <taxon>Ovalentaria</taxon>
        <taxon>Atherinomorphae</taxon>
        <taxon>Atheriniformes</taxon>
        <taxon>Atherinopsidae</taxon>
        <taxon>Menidiinae</taxon>
        <taxon>Menidia</taxon>
    </lineage>
</organism>
<feature type="signal peptide" evidence="2">
    <location>
        <begin position="1"/>
        <end position="32"/>
    </location>
</feature>
<feature type="region of interest" description="Disordered" evidence="1">
    <location>
        <begin position="478"/>
        <end position="535"/>
    </location>
</feature>
<feature type="compositionally biased region" description="Polar residues" evidence="1">
    <location>
        <begin position="213"/>
        <end position="228"/>
    </location>
</feature>
<feature type="region of interest" description="Disordered" evidence="1">
    <location>
        <begin position="404"/>
        <end position="463"/>
    </location>
</feature>
<evidence type="ECO:0000256" key="1">
    <source>
        <dbReference type="SAM" id="MobiDB-lite"/>
    </source>
</evidence>
<keyword evidence="2" id="KW-0732">Signal</keyword>
<feature type="compositionally biased region" description="Basic and acidic residues" evidence="1">
    <location>
        <begin position="77"/>
        <end position="87"/>
    </location>
</feature>
<accession>A0A8S4BQI2</accession>
<evidence type="ECO:0000313" key="4">
    <source>
        <dbReference type="Proteomes" id="UP000677803"/>
    </source>
</evidence>
<evidence type="ECO:0000256" key="2">
    <source>
        <dbReference type="SAM" id="SignalP"/>
    </source>
</evidence>
<feature type="compositionally biased region" description="Polar residues" evidence="1">
    <location>
        <begin position="444"/>
        <end position="463"/>
    </location>
</feature>
<dbReference type="AlphaFoldDB" id="A0A8S4BQI2"/>
<evidence type="ECO:0000313" key="3">
    <source>
        <dbReference type="EMBL" id="CAG6021377.1"/>
    </source>
</evidence>
<feature type="chain" id="PRO_5035832028" evidence="2">
    <location>
        <begin position="33"/>
        <end position="674"/>
    </location>
</feature>
<protein>
    <submittedName>
        <fullName evidence="3">(Atlantic silverside) hypothetical protein</fullName>
    </submittedName>
</protein>